<dbReference type="Gene3D" id="2.60.40.380">
    <property type="entry name" value="Purple acid phosphatase-like, N-terminal"/>
    <property type="match status" value="1"/>
</dbReference>
<keyword evidence="6" id="KW-1185">Reference proteome</keyword>
<feature type="signal peptide" evidence="1">
    <location>
        <begin position="1"/>
        <end position="21"/>
    </location>
</feature>
<dbReference type="InterPro" id="IPR029052">
    <property type="entry name" value="Metallo-depent_PP-like"/>
</dbReference>
<comment type="caution">
    <text evidence="5">The sequence shown here is derived from an EMBL/GenBank/DDBJ whole genome shotgun (WGS) entry which is preliminary data.</text>
</comment>
<evidence type="ECO:0000256" key="1">
    <source>
        <dbReference type="SAM" id="SignalP"/>
    </source>
</evidence>
<feature type="domain" description="Phospholipase D N-terminal" evidence="3">
    <location>
        <begin position="59"/>
        <end position="149"/>
    </location>
</feature>
<evidence type="ECO:0000259" key="2">
    <source>
        <dbReference type="Pfam" id="PF09423"/>
    </source>
</evidence>
<dbReference type="InterPro" id="IPR018946">
    <property type="entry name" value="PhoD-like_MPP"/>
</dbReference>
<accession>A0A5C7FV61</accession>
<reference evidence="5 6" key="1">
    <citation type="submission" date="2019-08" db="EMBL/GenBank/DDBJ databases">
        <title>Lewinella sp. strain SSH13 Genome sequencing and assembly.</title>
        <authorList>
            <person name="Kim I."/>
        </authorList>
    </citation>
    <scope>NUCLEOTIDE SEQUENCE [LARGE SCALE GENOMIC DNA]</scope>
    <source>
        <strain evidence="5 6">SSH13</strain>
    </source>
</reference>
<dbReference type="InterPro" id="IPR052900">
    <property type="entry name" value="Phospholipid_Metab_Enz"/>
</dbReference>
<evidence type="ECO:0000313" key="5">
    <source>
        <dbReference type="EMBL" id="TXF90539.1"/>
    </source>
</evidence>
<dbReference type="Pfam" id="PF18962">
    <property type="entry name" value="Por_Secre_tail"/>
    <property type="match status" value="1"/>
</dbReference>
<dbReference type="InterPro" id="IPR026444">
    <property type="entry name" value="Secre_tail"/>
</dbReference>
<feature type="domain" description="PhoD-like phosphatase metallophosphatase" evidence="2">
    <location>
        <begin position="161"/>
        <end position="546"/>
    </location>
</feature>
<dbReference type="SUPFAM" id="SSF56300">
    <property type="entry name" value="Metallo-dependent phosphatases"/>
    <property type="match status" value="1"/>
</dbReference>
<dbReference type="PANTHER" id="PTHR43606:SF7">
    <property type="entry name" value="PHOSPHATASE, PUTATIVE (AFU_ORTHOLOGUE AFUA_6G08710)-RELATED"/>
    <property type="match status" value="1"/>
</dbReference>
<evidence type="ECO:0000259" key="3">
    <source>
        <dbReference type="Pfam" id="PF16655"/>
    </source>
</evidence>
<dbReference type="InterPro" id="IPR038607">
    <property type="entry name" value="PhoD-like_sf"/>
</dbReference>
<dbReference type="Pfam" id="PF09423">
    <property type="entry name" value="PhoD"/>
    <property type="match status" value="1"/>
</dbReference>
<protein>
    <submittedName>
        <fullName evidence="5">T9SS type A sorting domain-containing protein</fullName>
    </submittedName>
</protein>
<feature type="chain" id="PRO_5022814406" evidence="1">
    <location>
        <begin position="22"/>
        <end position="693"/>
    </location>
</feature>
<keyword evidence="1" id="KW-0732">Signal</keyword>
<name>A0A5C7FV61_9BACT</name>
<dbReference type="EMBL" id="VOXD01000006">
    <property type="protein sequence ID" value="TXF90539.1"/>
    <property type="molecule type" value="Genomic_DNA"/>
</dbReference>
<dbReference type="AlphaFoldDB" id="A0A5C7FV61"/>
<feature type="domain" description="Secretion system C-terminal sorting" evidence="4">
    <location>
        <begin position="615"/>
        <end position="689"/>
    </location>
</feature>
<dbReference type="PANTHER" id="PTHR43606">
    <property type="entry name" value="PHOSPHATASE, PUTATIVE (AFU_ORTHOLOGUE AFUA_6G08710)-RELATED"/>
    <property type="match status" value="1"/>
</dbReference>
<dbReference type="Gene3D" id="3.60.21.70">
    <property type="entry name" value="PhoD-like phosphatase"/>
    <property type="match status" value="1"/>
</dbReference>
<evidence type="ECO:0000313" key="6">
    <source>
        <dbReference type="Proteomes" id="UP000321907"/>
    </source>
</evidence>
<evidence type="ECO:0000259" key="4">
    <source>
        <dbReference type="Pfam" id="PF18962"/>
    </source>
</evidence>
<dbReference type="RefSeq" id="WP_147929711.1">
    <property type="nucleotide sequence ID" value="NZ_VOXD01000006.1"/>
</dbReference>
<gene>
    <name evidence="5" type="ORF">FUA23_05430</name>
</gene>
<proteinExistence type="predicted"/>
<sequence>MRPFYSLFTVVAVLFSFCASAQTDQPNSFGKGGTLIQHDRPFRDAAAKSFNEGLAPFFHGVASGDPLEDRVIIWTRVTPETMDGSPVSVEWRMATDTALTEIVATGSFTTSSSRDYTVKVDVTGLESGTTYYYGFTAFGANSLTGKTKTTPTADAVDHLKFGVVSCSNYQAGYFNAYGALAARTDLDAIIHLGDYLYEYADFVYGSDSIWADRQVEPSTEIVSLFDYRARYSTYRLDTNLQRLHQQHPIIAVWDDHETANDAYSGGAENHQPDTEGDWDDRLNRARKAYFEWLPIRDNGEQRVYRSISYGDIADLIMLDTRIEGRDQQINDIEDPALYAADRTILGAEQKSWLFDQLSSSAAKWKVVGQQVIFSEFNVGWAGAATGASFQQTENLFLDIWDGYPAERQEVVDYISDNEIDNVVLLTGDFHSSFAFDVAQPPVDLQFREVPGVGTLPFYDPSPNYNPTTGEGSVAVEFATPSINSANFDENIDPATAFGLQAQINNPIVPAPGISLGNPNPHMKYVELVQHGYFILDIKEDSVQADYHYLPILTDSINESFGRGMYTLNGENHLNAATGPTAPKTVQDVPAPLAPPALVSAVANPDQLPGFRVLSVYPNPASEFAYLHYGLNKTMDLNISLVDINGRVVKKLEQSRKPAGLYTLASEVTDLPSGTYFYRIASGNHQSTQVLIRK</sequence>
<dbReference type="Pfam" id="PF16655">
    <property type="entry name" value="PhoD_N"/>
    <property type="match status" value="1"/>
</dbReference>
<dbReference type="NCBIfam" id="TIGR04183">
    <property type="entry name" value="Por_Secre_tail"/>
    <property type="match status" value="1"/>
</dbReference>
<dbReference type="CDD" id="cd07389">
    <property type="entry name" value="MPP_PhoD"/>
    <property type="match status" value="1"/>
</dbReference>
<dbReference type="Proteomes" id="UP000321907">
    <property type="component" value="Unassembled WGS sequence"/>
</dbReference>
<organism evidence="5 6">
    <name type="scientific">Neolewinella aurantiaca</name>
    <dbReference type="NCBI Taxonomy" id="2602767"/>
    <lineage>
        <taxon>Bacteria</taxon>
        <taxon>Pseudomonadati</taxon>
        <taxon>Bacteroidota</taxon>
        <taxon>Saprospiria</taxon>
        <taxon>Saprospirales</taxon>
        <taxon>Lewinellaceae</taxon>
        <taxon>Neolewinella</taxon>
    </lineage>
</organism>
<dbReference type="InterPro" id="IPR032093">
    <property type="entry name" value="PhoD_N"/>
</dbReference>
<dbReference type="OrthoDB" id="9763616at2"/>